<reference evidence="1 2" key="1">
    <citation type="submission" date="2018-02" db="EMBL/GenBank/DDBJ databases">
        <title>The genomes of Aspergillus section Nigri reveals drivers in fungal speciation.</title>
        <authorList>
            <consortium name="DOE Joint Genome Institute"/>
            <person name="Vesth T.C."/>
            <person name="Nybo J."/>
            <person name="Theobald S."/>
            <person name="Brandl J."/>
            <person name="Frisvad J.C."/>
            <person name="Nielsen K.F."/>
            <person name="Lyhne E.K."/>
            <person name="Kogle M.E."/>
            <person name="Kuo A."/>
            <person name="Riley R."/>
            <person name="Clum A."/>
            <person name="Nolan M."/>
            <person name="Lipzen A."/>
            <person name="Salamov A."/>
            <person name="Henrissat B."/>
            <person name="Wiebenga A."/>
            <person name="De vries R.P."/>
            <person name="Grigoriev I.V."/>
            <person name="Mortensen U.H."/>
            <person name="Andersen M.R."/>
            <person name="Baker S.E."/>
        </authorList>
    </citation>
    <scope>NUCLEOTIDE SEQUENCE [LARGE SCALE GENOMIC DNA]</scope>
    <source>
        <strain evidence="1 2">CBS 121593</strain>
    </source>
</reference>
<organism evidence="1 2">
    <name type="scientific">Aspergillus ibericus CBS 121593</name>
    <dbReference type="NCBI Taxonomy" id="1448316"/>
    <lineage>
        <taxon>Eukaryota</taxon>
        <taxon>Fungi</taxon>
        <taxon>Dikarya</taxon>
        <taxon>Ascomycota</taxon>
        <taxon>Pezizomycotina</taxon>
        <taxon>Eurotiomycetes</taxon>
        <taxon>Eurotiomycetidae</taxon>
        <taxon>Eurotiales</taxon>
        <taxon>Aspergillaceae</taxon>
        <taxon>Aspergillus</taxon>
        <taxon>Aspergillus subgen. Circumdati</taxon>
    </lineage>
</organism>
<accession>A0A395GX59</accession>
<evidence type="ECO:0000313" key="1">
    <source>
        <dbReference type="EMBL" id="RAK99267.1"/>
    </source>
</evidence>
<dbReference type="Proteomes" id="UP000249402">
    <property type="component" value="Unassembled WGS sequence"/>
</dbReference>
<protein>
    <submittedName>
        <fullName evidence="1">Uncharacterized protein</fullName>
    </submittedName>
</protein>
<dbReference type="AlphaFoldDB" id="A0A395GX59"/>
<dbReference type="OrthoDB" id="2522565at2759"/>
<evidence type="ECO:0000313" key="2">
    <source>
        <dbReference type="Proteomes" id="UP000249402"/>
    </source>
</evidence>
<dbReference type="RefSeq" id="XP_025573595.1">
    <property type="nucleotide sequence ID" value="XM_025720943.1"/>
</dbReference>
<dbReference type="EMBL" id="KZ824447">
    <property type="protein sequence ID" value="RAK99267.1"/>
    <property type="molecule type" value="Genomic_DNA"/>
</dbReference>
<dbReference type="GeneID" id="37225808"/>
<dbReference type="VEuPathDB" id="FungiDB:BO80DRAFT_436149"/>
<sequence length="479" mass="53553">MLMLARWLRLVPLVGLLLLTLVTFHYLYRAITVEAQSELPVDLDPLTLIPDTAISQAIAHTHHEIASLSTPDRRYFHIDFGAHRAINPSIIPHPVRPDTWIITAQLHENRTADRDSVWFAELVCNAVFQDHGRTLRCVQPPFILPIAATDGDNALCAGDLAFFAMSIGPHDARVFYGPEAPYTIYGSNSAVTCFGQWILDFRVLVDWPAREVVIEQGFRRATELQRPFLAPYLAVEKNWFVFWDLDGAPYVHYDVAPTRAFAALAADGSVGPDLAPAAAAAADEQCLQQYLPTLQDPDHESIHQATNSLAVTLCKRADPLCHPTDSNTVILTIFQHKSFVAFHSVYEPYVMLFRQRAPFEIYGISTKPVWIRGRGMEVIESEDGDGAGMNQTEMMYITSIGWKEHGLKYHGYLDDVMFLAFGREDRDTAGVDVLVEELIVWVVSMRINSSPSHLATRTQPAPSALTTYPVPMLMSAGRH</sequence>
<gene>
    <name evidence="1" type="ORF">BO80DRAFT_436149</name>
</gene>
<name>A0A395GX59_9EURO</name>
<proteinExistence type="predicted"/>
<keyword evidence="2" id="KW-1185">Reference proteome</keyword>